<dbReference type="EMBL" id="LATX01001816">
    <property type="protein sequence ID" value="KTB37801.1"/>
    <property type="molecule type" value="Genomic_DNA"/>
</dbReference>
<proteinExistence type="predicted"/>
<evidence type="ECO:0000256" key="2">
    <source>
        <dbReference type="ARBA" id="ARBA00023002"/>
    </source>
</evidence>
<evidence type="ECO:0000256" key="4">
    <source>
        <dbReference type="SAM" id="MobiDB-lite"/>
    </source>
</evidence>
<keyword evidence="2" id="KW-0560">Oxidoreductase</keyword>
<accession>A0A0W0FNA3</accession>
<evidence type="ECO:0000256" key="1">
    <source>
        <dbReference type="ARBA" id="ARBA00001973"/>
    </source>
</evidence>
<comment type="cofactor">
    <cofactor evidence="1">
        <name>Cu(2+)</name>
        <dbReference type="ChEBI" id="CHEBI:29036"/>
    </cofactor>
</comment>
<name>A0A0W0FNA3_MONRR</name>
<sequence>MQIAIVGITNQLHGGPISNTLSRPLRSQFTGLAAAEPEKAQKPQNGNALASSFVSLAAANASNNKAPVPASDNGEAKQAPLSSETRSRGFAPSHGDGDDARTEFSQALTELEISNVIWDWTARIQVKKYEIGCSFAVLFFLGEVPSNPNDWFTADNFIGAYHAFVNGSVDRCTNCRERRDLVIEGFVHLNDAIVQLSGSSSLDPSVVEPYSKEHPSLGNYQVIPALEVTTFATLLGLPTGSMFLVPGETCRYDDITAGRPHGAHPASQARANVNMDSRLMARMMITTHLGLLPVEEHARPRRQRDESFAYFDIWLKIRKLQAFNRLTLL</sequence>
<keyword evidence="3" id="KW-0503">Monooxygenase</keyword>
<feature type="region of interest" description="Disordered" evidence="4">
    <location>
        <begin position="64"/>
        <end position="100"/>
    </location>
</feature>
<evidence type="ECO:0000259" key="5">
    <source>
        <dbReference type="Pfam" id="PF18132"/>
    </source>
</evidence>
<feature type="domain" description="Tyrosinase C-terminal" evidence="5">
    <location>
        <begin position="119"/>
        <end position="213"/>
    </location>
</feature>
<organism evidence="6 7">
    <name type="scientific">Moniliophthora roreri</name>
    <name type="common">Frosty pod rot fungus</name>
    <name type="synonym">Monilia roreri</name>
    <dbReference type="NCBI Taxonomy" id="221103"/>
    <lineage>
        <taxon>Eukaryota</taxon>
        <taxon>Fungi</taxon>
        <taxon>Dikarya</taxon>
        <taxon>Basidiomycota</taxon>
        <taxon>Agaricomycotina</taxon>
        <taxon>Agaricomycetes</taxon>
        <taxon>Agaricomycetidae</taxon>
        <taxon>Agaricales</taxon>
        <taxon>Marasmiineae</taxon>
        <taxon>Marasmiaceae</taxon>
        <taxon>Moniliophthora</taxon>
    </lineage>
</organism>
<dbReference type="GO" id="GO:0004497">
    <property type="term" value="F:monooxygenase activity"/>
    <property type="evidence" value="ECO:0007669"/>
    <property type="project" value="UniProtKB-KW"/>
</dbReference>
<dbReference type="Gene3D" id="2.60.310.20">
    <property type="match status" value="1"/>
</dbReference>
<evidence type="ECO:0000313" key="6">
    <source>
        <dbReference type="EMBL" id="KTB37801.1"/>
    </source>
</evidence>
<protein>
    <recommendedName>
        <fullName evidence="5">Tyrosinase C-terminal domain-containing protein</fullName>
    </recommendedName>
</protein>
<reference evidence="6 7" key="1">
    <citation type="submission" date="2015-12" db="EMBL/GenBank/DDBJ databases">
        <title>Draft genome sequence of Moniliophthora roreri, the causal agent of frosty pod rot of cacao.</title>
        <authorList>
            <person name="Aime M.C."/>
            <person name="Diaz-Valderrama J.R."/>
            <person name="Kijpornyongpan T."/>
            <person name="Phillips-Mora W."/>
        </authorList>
    </citation>
    <scope>NUCLEOTIDE SEQUENCE [LARGE SCALE GENOMIC DNA]</scope>
    <source>
        <strain evidence="6 7">MCA 2952</strain>
    </source>
</reference>
<gene>
    <name evidence="6" type="ORF">WG66_9617</name>
</gene>
<dbReference type="InterPro" id="IPR041640">
    <property type="entry name" value="Tyrosinase_C"/>
</dbReference>
<dbReference type="Pfam" id="PF18132">
    <property type="entry name" value="Tyrosinase_C"/>
    <property type="match status" value="1"/>
</dbReference>
<evidence type="ECO:0000313" key="7">
    <source>
        <dbReference type="Proteomes" id="UP000054988"/>
    </source>
</evidence>
<dbReference type="Proteomes" id="UP000054988">
    <property type="component" value="Unassembled WGS sequence"/>
</dbReference>
<comment type="caution">
    <text evidence="6">The sequence shown here is derived from an EMBL/GenBank/DDBJ whole genome shotgun (WGS) entry which is preliminary data.</text>
</comment>
<evidence type="ECO:0000256" key="3">
    <source>
        <dbReference type="ARBA" id="ARBA00023033"/>
    </source>
</evidence>
<dbReference type="AlphaFoldDB" id="A0A0W0FNA3"/>